<keyword evidence="1" id="KW-1185">Reference proteome</keyword>
<dbReference type="Proteomes" id="UP000887565">
    <property type="component" value="Unplaced"/>
</dbReference>
<sequence length="86" mass="9699">MIPRPIQGNYLKCLLQDVLYVFERPKGENMEPMTSRAMFALIDDEKSLNSNDVSTKCSKSEPLSPEIAVVLDPSSRTKFSVEISYV</sequence>
<dbReference type="WBParaSite" id="nRc.2.0.1.t27845-RA">
    <property type="protein sequence ID" value="nRc.2.0.1.t27845-RA"/>
    <property type="gene ID" value="nRc.2.0.1.g27845"/>
</dbReference>
<reference evidence="2" key="1">
    <citation type="submission" date="2022-11" db="UniProtKB">
        <authorList>
            <consortium name="WormBaseParasite"/>
        </authorList>
    </citation>
    <scope>IDENTIFICATION</scope>
</reference>
<evidence type="ECO:0000313" key="2">
    <source>
        <dbReference type="WBParaSite" id="nRc.2.0.1.t27845-RA"/>
    </source>
</evidence>
<name>A0A915JNR4_ROMCU</name>
<organism evidence="1 2">
    <name type="scientific">Romanomermis culicivorax</name>
    <name type="common">Nematode worm</name>
    <dbReference type="NCBI Taxonomy" id="13658"/>
    <lineage>
        <taxon>Eukaryota</taxon>
        <taxon>Metazoa</taxon>
        <taxon>Ecdysozoa</taxon>
        <taxon>Nematoda</taxon>
        <taxon>Enoplea</taxon>
        <taxon>Dorylaimia</taxon>
        <taxon>Mermithida</taxon>
        <taxon>Mermithoidea</taxon>
        <taxon>Mermithidae</taxon>
        <taxon>Romanomermis</taxon>
    </lineage>
</organism>
<proteinExistence type="predicted"/>
<dbReference type="AlphaFoldDB" id="A0A915JNR4"/>
<accession>A0A915JNR4</accession>
<protein>
    <submittedName>
        <fullName evidence="2">Uncharacterized protein</fullName>
    </submittedName>
</protein>
<evidence type="ECO:0000313" key="1">
    <source>
        <dbReference type="Proteomes" id="UP000887565"/>
    </source>
</evidence>